<reference evidence="3" key="1">
    <citation type="submission" date="2017-02" db="UniProtKB">
        <authorList>
            <consortium name="WormBaseParasite"/>
        </authorList>
    </citation>
    <scope>IDENTIFICATION</scope>
</reference>
<evidence type="ECO:0000313" key="3">
    <source>
        <dbReference type="WBParaSite" id="HNAJ_0000846901-mRNA-1"/>
    </source>
</evidence>
<dbReference type="WBParaSite" id="HNAJ_0000846901-mRNA-1">
    <property type="protein sequence ID" value="HNAJ_0000846901-mRNA-1"/>
    <property type="gene ID" value="HNAJ_0000846901"/>
</dbReference>
<dbReference type="AlphaFoldDB" id="A0A0R3TMD3"/>
<keyword evidence="2" id="KW-1185">Reference proteome</keyword>
<dbReference type="Proteomes" id="UP000278807">
    <property type="component" value="Unassembled WGS sequence"/>
</dbReference>
<protein>
    <submittedName>
        <fullName evidence="1 3">Uncharacterized protein</fullName>
    </submittedName>
</protein>
<proteinExistence type="predicted"/>
<dbReference type="EMBL" id="UZAE01012299">
    <property type="protein sequence ID" value="VDO04429.1"/>
    <property type="molecule type" value="Genomic_DNA"/>
</dbReference>
<organism evidence="3">
    <name type="scientific">Rodentolepis nana</name>
    <name type="common">Dwarf tapeworm</name>
    <name type="synonym">Hymenolepis nana</name>
    <dbReference type="NCBI Taxonomy" id="102285"/>
    <lineage>
        <taxon>Eukaryota</taxon>
        <taxon>Metazoa</taxon>
        <taxon>Spiralia</taxon>
        <taxon>Lophotrochozoa</taxon>
        <taxon>Platyhelminthes</taxon>
        <taxon>Cestoda</taxon>
        <taxon>Eucestoda</taxon>
        <taxon>Cyclophyllidea</taxon>
        <taxon>Hymenolepididae</taxon>
        <taxon>Rodentolepis</taxon>
    </lineage>
</organism>
<reference evidence="1 2" key="2">
    <citation type="submission" date="2018-11" db="EMBL/GenBank/DDBJ databases">
        <authorList>
            <consortium name="Pathogen Informatics"/>
        </authorList>
    </citation>
    <scope>NUCLEOTIDE SEQUENCE [LARGE SCALE GENOMIC DNA]</scope>
</reference>
<sequence length="105" mass="11831">MLSSAVWVPAFVLQYNAYKFYANAYSICPFISVENKRERNNSLVLCQLKKTPELNTRSIHVSQEPTQQKSVVGVSYELNLDPESKAPLVTATTSRDKDLTSGKFE</sequence>
<gene>
    <name evidence="1" type="ORF">HNAJ_LOCUS8465</name>
</gene>
<accession>A0A0R3TMD3</accession>
<evidence type="ECO:0000313" key="1">
    <source>
        <dbReference type="EMBL" id="VDO04429.1"/>
    </source>
</evidence>
<evidence type="ECO:0000313" key="2">
    <source>
        <dbReference type="Proteomes" id="UP000278807"/>
    </source>
</evidence>
<dbReference type="OrthoDB" id="10529421at2759"/>
<name>A0A0R3TMD3_RODNA</name>